<dbReference type="RefSeq" id="WP_209639168.1">
    <property type="nucleotide sequence ID" value="NZ_JAGINW010000001.1"/>
</dbReference>
<evidence type="ECO:0000313" key="3">
    <source>
        <dbReference type="Proteomes" id="UP001519332"/>
    </source>
</evidence>
<protein>
    <recommendedName>
        <fullName evidence="4">ATP synthase protein I</fullName>
    </recommendedName>
</protein>
<proteinExistence type="predicted"/>
<accession>A0ABS4TH48</accession>
<keyword evidence="3" id="KW-1185">Reference proteome</keyword>
<reference evidence="2 3" key="1">
    <citation type="submission" date="2021-03" db="EMBL/GenBank/DDBJ databases">
        <title>Sequencing the genomes of 1000 actinobacteria strains.</title>
        <authorList>
            <person name="Klenk H.-P."/>
        </authorList>
    </citation>
    <scope>NUCLEOTIDE SEQUENCE [LARGE SCALE GENOMIC DNA]</scope>
    <source>
        <strain evidence="2 3">DSM 46670</strain>
    </source>
</reference>
<keyword evidence="1" id="KW-1133">Transmembrane helix</keyword>
<feature type="transmembrane region" description="Helical" evidence="1">
    <location>
        <begin position="86"/>
        <end position="107"/>
    </location>
</feature>
<evidence type="ECO:0000256" key="1">
    <source>
        <dbReference type="SAM" id="Phobius"/>
    </source>
</evidence>
<evidence type="ECO:0008006" key="4">
    <source>
        <dbReference type="Google" id="ProtNLM"/>
    </source>
</evidence>
<dbReference type="Proteomes" id="UP001519332">
    <property type="component" value="Unassembled WGS sequence"/>
</dbReference>
<feature type="transmembrane region" description="Helical" evidence="1">
    <location>
        <begin position="113"/>
        <end position="132"/>
    </location>
</feature>
<evidence type="ECO:0000313" key="2">
    <source>
        <dbReference type="EMBL" id="MBP2323183.1"/>
    </source>
</evidence>
<keyword evidence="1" id="KW-0812">Transmembrane</keyword>
<name>A0ABS4TH48_9PSEU</name>
<feature type="transmembrane region" description="Helical" evidence="1">
    <location>
        <begin position="53"/>
        <end position="74"/>
    </location>
</feature>
<gene>
    <name evidence="2" type="ORF">JOF56_003568</name>
</gene>
<organism evidence="2 3">
    <name type="scientific">Kibdelosporangium banguiense</name>
    <dbReference type="NCBI Taxonomy" id="1365924"/>
    <lineage>
        <taxon>Bacteria</taxon>
        <taxon>Bacillati</taxon>
        <taxon>Actinomycetota</taxon>
        <taxon>Actinomycetes</taxon>
        <taxon>Pseudonocardiales</taxon>
        <taxon>Pseudonocardiaceae</taxon>
        <taxon>Kibdelosporangium</taxon>
    </lineage>
</organism>
<feature type="transmembrane region" description="Helical" evidence="1">
    <location>
        <begin position="28"/>
        <end position="47"/>
    </location>
</feature>
<dbReference type="EMBL" id="JAGINW010000001">
    <property type="protein sequence ID" value="MBP2323183.1"/>
    <property type="molecule type" value="Genomic_DNA"/>
</dbReference>
<keyword evidence="1" id="KW-0472">Membrane</keyword>
<comment type="caution">
    <text evidence="2">The sequence shown here is derived from an EMBL/GenBank/DDBJ whole genome shotgun (WGS) entry which is preliminary data.</text>
</comment>
<sequence length="148" mass="15628">MSENFEVPDLPKTHTEALQRLAEAMLRWQAKVMVPALLVAVVVFTVLNGMAGLLGAGIGAVAACASSMFTFWLMRISAKHGPHAGLAAALGGLIVKMIILMVVFLPLRGVEAVHSYSLAITMLVGILTAAAADMMAFRKTNLPTIIPS</sequence>